<dbReference type="SUPFAM" id="SSF56112">
    <property type="entry name" value="Protein kinase-like (PK-like)"/>
    <property type="match status" value="1"/>
</dbReference>
<dbReference type="GO" id="GO:0016740">
    <property type="term" value="F:transferase activity"/>
    <property type="evidence" value="ECO:0007669"/>
    <property type="project" value="UniProtKB-KW"/>
</dbReference>
<evidence type="ECO:0000313" key="2">
    <source>
        <dbReference type="EMBL" id="QNO16559.1"/>
    </source>
</evidence>
<gene>
    <name evidence="2" type="ORF">HYG86_00140</name>
</gene>
<dbReference type="Pfam" id="PF01636">
    <property type="entry name" value="APH"/>
    <property type="match status" value="1"/>
</dbReference>
<dbReference type="Gene3D" id="3.90.1200.10">
    <property type="match status" value="1"/>
</dbReference>
<name>A0A7G9WCZ7_ALKCA</name>
<sequence>MVDGKVLGIGNTATVYKLSNEKVLKLFNKGYPKDAVEREFSNAKMIEKMGFLKPQAYEMIKVEGQMGIIYDMVQGYSLVEWVMRTGNVEECASLMAKLHKEILDNSVDKVPDYKGLLKHDILRARNVDPVKLEKILQKLNALPEGDVLCHGDFHPGNIMISNGKPAILDFMNICRGVYLFDVARTVFLVEYTPVPNDIKDKEMLLKLKVALADSYLREMNVSRNMIQDYLDVIDVARRGECPEEERRSDNCRD</sequence>
<dbReference type="AlphaFoldDB" id="A0A7G9WCZ7"/>
<reference evidence="2 3" key="1">
    <citation type="submission" date="2020-07" db="EMBL/GenBank/DDBJ databases">
        <title>Alkalicella. sp. LB2 genome.</title>
        <authorList>
            <person name="Postec A."/>
            <person name="Quemeneur M."/>
        </authorList>
    </citation>
    <scope>NUCLEOTIDE SEQUENCE [LARGE SCALE GENOMIC DNA]</scope>
    <source>
        <strain evidence="2 3">LB2</strain>
    </source>
</reference>
<accession>A0A7G9WCZ7</accession>
<dbReference type="InterPro" id="IPR011009">
    <property type="entry name" value="Kinase-like_dom_sf"/>
</dbReference>
<evidence type="ECO:0000313" key="3">
    <source>
        <dbReference type="Proteomes" id="UP000516160"/>
    </source>
</evidence>
<dbReference type="Proteomes" id="UP000516160">
    <property type="component" value="Chromosome"/>
</dbReference>
<organism evidence="2 3">
    <name type="scientific">Alkalicella caledoniensis</name>
    <dbReference type="NCBI Taxonomy" id="2731377"/>
    <lineage>
        <taxon>Bacteria</taxon>
        <taxon>Bacillati</taxon>
        <taxon>Bacillota</taxon>
        <taxon>Clostridia</taxon>
        <taxon>Eubacteriales</taxon>
        <taxon>Proteinivoracaceae</taxon>
        <taxon>Alkalicella</taxon>
    </lineage>
</organism>
<dbReference type="EMBL" id="CP058559">
    <property type="protein sequence ID" value="QNO16559.1"/>
    <property type="molecule type" value="Genomic_DNA"/>
</dbReference>
<proteinExistence type="predicted"/>
<keyword evidence="2" id="KW-0808">Transferase</keyword>
<dbReference type="KEGG" id="acae:HYG86_00140"/>
<keyword evidence="3" id="KW-1185">Reference proteome</keyword>
<evidence type="ECO:0000259" key="1">
    <source>
        <dbReference type="Pfam" id="PF01636"/>
    </source>
</evidence>
<dbReference type="InterPro" id="IPR002575">
    <property type="entry name" value="Aminoglycoside_PTrfase"/>
</dbReference>
<protein>
    <submittedName>
        <fullName evidence="2">Phosphotransferase</fullName>
    </submittedName>
</protein>
<feature type="domain" description="Aminoglycoside phosphotransferase" evidence="1">
    <location>
        <begin position="5"/>
        <end position="187"/>
    </location>
</feature>